<dbReference type="RefSeq" id="WP_090860588.1">
    <property type="nucleotide sequence ID" value="NZ_FMZM01000015.1"/>
</dbReference>
<organism evidence="1 2">
    <name type="scientific">Nocardioides lianchengensis</name>
    <dbReference type="NCBI Taxonomy" id="1045774"/>
    <lineage>
        <taxon>Bacteria</taxon>
        <taxon>Bacillati</taxon>
        <taxon>Actinomycetota</taxon>
        <taxon>Actinomycetes</taxon>
        <taxon>Propionibacteriales</taxon>
        <taxon>Nocardioidaceae</taxon>
        <taxon>Nocardioides</taxon>
    </lineage>
</organism>
<dbReference type="STRING" id="1045774.SAMN05421872_11589"/>
<keyword evidence="2" id="KW-1185">Reference proteome</keyword>
<gene>
    <name evidence="1" type="ORF">SAMN05421872_11589</name>
</gene>
<proteinExistence type="predicted"/>
<name>A0A1G7AF02_9ACTN</name>
<reference evidence="1 2" key="1">
    <citation type="submission" date="2016-10" db="EMBL/GenBank/DDBJ databases">
        <authorList>
            <person name="de Groot N.N."/>
        </authorList>
    </citation>
    <scope>NUCLEOTIDE SEQUENCE [LARGE SCALE GENOMIC DNA]</scope>
    <source>
        <strain evidence="1 2">CGMCC 4.6858</strain>
    </source>
</reference>
<protein>
    <submittedName>
        <fullName evidence="1">Uncharacterized protein</fullName>
    </submittedName>
</protein>
<dbReference type="Proteomes" id="UP000199034">
    <property type="component" value="Unassembled WGS sequence"/>
</dbReference>
<evidence type="ECO:0000313" key="2">
    <source>
        <dbReference type="Proteomes" id="UP000199034"/>
    </source>
</evidence>
<dbReference type="EMBL" id="FMZM01000015">
    <property type="protein sequence ID" value="SDE13263.1"/>
    <property type="molecule type" value="Genomic_DNA"/>
</dbReference>
<evidence type="ECO:0000313" key="1">
    <source>
        <dbReference type="EMBL" id="SDE13263.1"/>
    </source>
</evidence>
<dbReference type="NCBIfam" id="NF040603">
    <property type="entry name" value="choice_anch_P"/>
    <property type="match status" value="2"/>
</dbReference>
<dbReference type="OrthoDB" id="3770490at2"/>
<dbReference type="AlphaFoldDB" id="A0A1G7AF02"/>
<sequence>MRRFIPLGTALVLAAAVLTAPSSAVAGPADQTSVAAKAKAKPKKAKKQPTPYAFRAHGYGTRIIGGQVPAASGATALEVIGCTNKTGLNRSNNVAEVQIPGLGRISGVRTNVRTVKTANEVASISVHKVAEIVLAETQLGRLSIEGVTSVSKASATKSGYRADTETTLAKLVFRAPGGQAQVLPLPTLNRPIVVPGLLRVAIGDQLRRKGKDFARARANGLTITLIPTKTTVVVGRTVAYITRGIQSGLFSGSANATKTELLTGIVGTGRTQRVTMPCQGTDGKVRSSSAAGVDLPGILDLGVARSSQLGIQGRRVSRGFEESSVGSINLGNGALKIDAIKGRVNVSRAKGKKPVVNFSGSQVAGITVDGETYSLPELNGLEIPGVAKIETLVKTITRNGGEITAVRITLLGGQGGIINLGQAKLKIMPSGR</sequence>
<accession>A0A1G7AF02</accession>